<evidence type="ECO:0000256" key="1">
    <source>
        <dbReference type="ARBA" id="ARBA00000085"/>
    </source>
</evidence>
<dbReference type="SMART" id="SM00388">
    <property type="entry name" value="HisKA"/>
    <property type="match status" value="1"/>
</dbReference>
<feature type="domain" description="Histidine kinase" evidence="9">
    <location>
        <begin position="394"/>
        <end position="615"/>
    </location>
</feature>
<dbReference type="PANTHER" id="PTHR43547:SF2">
    <property type="entry name" value="HYBRID SIGNAL TRANSDUCTION HISTIDINE KINASE C"/>
    <property type="match status" value="1"/>
</dbReference>
<accession>A0A2S7U4W8</accession>
<dbReference type="InterPro" id="IPR036890">
    <property type="entry name" value="HATPase_C_sf"/>
</dbReference>
<keyword evidence="11" id="KW-1185">Reference proteome</keyword>
<keyword evidence="8" id="KW-0472">Membrane</keyword>
<dbReference type="Gene3D" id="3.30.565.10">
    <property type="entry name" value="Histidine kinase-like ATPase, C-terminal domain"/>
    <property type="match status" value="1"/>
</dbReference>
<name>A0A2S7U4W8_9BACT</name>
<protein>
    <recommendedName>
        <fullName evidence="2">histidine kinase</fullName>
        <ecNumber evidence="2">2.7.13.3</ecNumber>
    </recommendedName>
</protein>
<organism evidence="10 11">
    <name type="scientific">Rubritalea profundi</name>
    <dbReference type="NCBI Taxonomy" id="1658618"/>
    <lineage>
        <taxon>Bacteria</taxon>
        <taxon>Pseudomonadati</taxon>
        <taxon>Verrucomicrobiota</taxon>
        <taxon>Verrucomicrobiia</taxon>
        <taxon>Verrucomicrobiales</taxon>
        <taxon>Rubritaleaceae</taxon>
        <taxon>Rubritalea</taxon>
    </lineage>
</organism>
<dbReference type="Proteomes" id="UP000239907">
    <property type="component" value="Unassembled WGS sequence"/>
</dbReference>
<dbReference type="Pfam" id="PF02518">
    <property type="entry name" value="HATPase_c"/>
    <property type="match status" value="1"/>
</dbReference>
<comment type="caution">
    <text evidence="10">The sequence shown here is derived from an EMBL/GenBank/DDBJ whole genome shotgun (WGS) entry which is preliminary data.</text>
</comment>
<evidence type="ECO:0000256" key="4">
    <source>
        <dbReference type="ARBA" id="ARBA00022679"/>
    </source>
</evidence>
<dbReference type="FunFam" id="1.10.287.130:FF:000001">
    <property type="entry name" value="Two-component sensor histidine kinase"/>
    <property type="match status" value="1"/>
</dbReference>
<dbReference type="InterPro" id="IPR004358">
    <property type="entry name" value="Sig_transdc_His_kin-like_C"/>
</dbReference>
<proteinExistence type="predicted"/>
<dbReference type="GO" id="GO:0000155">
    <property type="term" value="F:phosphorelay sensor kinase activity"/>
    <property type="evidence" value="ECO:0007669"/>
    <property type="project" value="InterPro"/>
</dbReference>
<dbReference type="PROSITE" id="PS50109">
    <property type="entry name" value="HIS_KIN"/>
    <property type="match status" value="1"/>
</dbReference>
<sequence length="616" mass="68468">MSVVTLRLVEQSNEDVQQGADAYLEERVRLAMWRLDSLAASIVGAEDARPAEELFTKDYRDVVQSQSVTTVPVTGIYSNAPSYTNVYWGVNLQQKEPQVQSPQVYQEEFLLGNSVDPSANKLYSKKLEKLNEILAAPVGNAKSGSVSNLDLACMSSHVLSFPAALAKDSLVQVEVLAQKDDNDFSLSSLNKQAPSKKKNSKVVGYKNDPEVQQKISKAEKNKRQKAVARYADNVSNYSQWNANPLEVKDAKTLNARDSTPEMTAFTPVWLDDELVLVRRVRVLGSEKLQGIWLKKQEITKQLLDEVSDLFPTAKLEPYLDQVSENTAENVMLKLPFILIPQESTLSSVAVNLRDVIDGPIGLAWLGVGFALAAGFFTLRGVIKMSERRTAFVSSVTHELRTPLTTFRLYSDMLSSGLVKEPATKQKYLETLRTESERLTHLVENVLAYSRIERGGAAVKKSEDLSLGALLERVSERLEIRAKEADMELQVQVTEFDSERKLKLNTTAIEQILFNLVDNAAKYACDGGKVILLIAEFQKNNLRIAVCDQGCGVSRRERGRLFKPFHKTAEQAASTKPGVGLGLALCRRLARAMKGDLFYEKVEQGACFVLKVPAELK</sequence>
<dbReference type="EMBL" id="MQWA01000001">
    <property type="protein sequence ID" value="PQJ29620.1"/>
    <property type="molecule type" value="Genomic_DNA"/>
</dbReference>
<feature type="transmembrane region" description="Helical" evidence="8">
    <location>
        <begin position="360"/>
        <end position="378"/>
    </location>
</feature>
<dbReference type="PRINTS" id="PR00344">
    <property type="entry name" value="BCTRLSENSOR"/>
</dbReference>
<dbReference type="InterPro" id="IPR036097">
    <property type="entry name" value="HisK_dim/P_sf"/>
</dbReference>
<keyword evidence="8" id="KW-0812">Transmembrane</keyword>
<dbReference type="SMART" id="SM00387">
    <property type="entry name" value="HATPase_c"/>
    <property type="match status" value="1"/>
</dbReference>
<evidence type="ECO:0000256" key="5">
    <source>
        <dbReference type="ARBA" id="ARBA00022777"/>
    </source>
</evidence>
<comment type="catalytic activity">
    <reaction evidence="1">
        <text>ATP + protein L-histidine = ADP + protein N-phospho-L-histidine.</text>
        <dbReference type="EC" id="2.7.13.3"/>
    </reaction>
</comment>
<keyword evidence="6" id="KW-0902">Two-component regulatory system</keyword>
<dbReference type="SUPFAM" id="SSF47384">
    <property type="entry name" value="Homodimeric domain of signal transducing histidine kinase"/>
    <property type="match status" value="1"/>
</dbReference>
<evidence type="ECO:0000256" key="6">
    <source>
        <dbReference type="ARBA" id="ARBA00023012"/>
    </source>
</evidence>
<dbReference type="PANTHER" id="PTHR43547">
    <property type="entry name" value="TWO-COMPONENT HISTIDINE KINASE"/>
    <property type="match status" value="1"/>
</dbReference>
<dbReference type="Gene3D" id="1.10.287.130">
    <property type="match status" value="1"/>
</dbReference>
<evidence type="ECO:0000256" key="2">
    <source>
        <dbReference type="ARBA" id="ARBA00012438"/>
    </source>
</evidence>
<evidence type="ECO:0000259" key="9">
    <source>
        <dbReference type="PROSITE" id="PS50109"/>
    </source>
</evidence>
<keyword evidence="5" id="KW-0418">Kinase</keyword>
<dbReference type="InterPro" id="IPR005467">
    <property type="entry name" value="His_kinase_dom"/>
</dbReference>
<dbReference type="InterPro" id="IPR003661">
    <property type="entry name" value="HisK_dim/P_dom"/>
</dbReference>
<dbReference type="SUPFAM" id="SSF55874">
    <property type="entry name" value="ATPase domain of HSP90 chaperone/DNA topoisomerase II/histidine kinase"/>
    <property type="match status" value="1"/>
</dbReference>
<feature type="region of interest" description="Disordered" evidence="7">
    <location>
        <begin position="186"/>
        <end position="207"/>
    </location>
</feature>
<keyword evidence="3" id="KW-0597">Phosphoprotein</keyword>
<dbReference type="AlphaFoldDB" id="A0A2S7U4W8"/>
<keyword evidence="4" id="KW-0808">Transferase</keyword>
<evidence type="ECO:0000256" key="3">
    <source>
        <dbReference type="ARBA" id="ARBA00022553"/>
    </source>
</evidence>
<dbReference type="InterPro" id="IPR003594">
    <property type="entry name" value="HATPase_dom"/>
</dbReference>
<reference evidence="10 11" key="1">
    <citation type="submission" date="2016-12" db="EMBL/GenBank/DDBJ databases">
        <title>Study of bacterial adaptation to deep sea.</title>
        <authorList>
            <person name="Song J."/>
            <person name="Yoshizawa S."/>
            <person name="Kogure K."/>
        </authorList>
    </citation>
    <scope>NUCLEOTIDE SEQUENCE [LARGE SCALE GENOMIC DNA]</scope>
    <source>
        <strain evidence="10 11">SAORIC-165</strain>
    </source>
</reference>
<dbReference type="Pfam" id="PF00512">
    <property type="entry name" value="HisKA"/>
    <property type="match status" value="1"/>
</dbReference>
<evidence type="ECO:0000256" key="7">
    <source>
        <dbReference type="SAM" id="MobiDB-lite"/>
    </source>
</evidence>
<dbReference type="CDD" id="cd00082">
    <property type="entry name" value="HisKA"/>
    <property type="match status" value="1"/>
</dbReference>
<gene>
    <name evidence="10" type="ORF">BSZ32_14725</name>
</gene>
<evidence type="ECO:0000313" key="11">
    <source>
        <dbReference type="Proteomes" id="UP000239907"/>
    </source>
</evidence>
<evidence type="ECO:0000313" key="10">
    <source>
        <dbReference type="EMBL" id="PQJ29620.1"/>
    </source>
</evidence>
<dbReference type="EC" id="2.7.13.3" evidence="2"/>
<evidence type="ECO:0000256" key="8">
    <source>
        <dbReference type="SAM" id="Phobius"/>
    </source>
</evidence>
<keyword evidence="8" id="KW-1133">Transmembrane helix</keyword>